<feature type="signal peptide" evidence="1">
    <location>
        <begin position="1"/>
        <end position="19"/>
    </location>
</feature>
<dbReference type="Pfam" id="PF17274">
    <property type="entry name" value="DUF5339"/>
    <property type="match status" value="1"/>
</dbReference>
<organism evidence="2 3">
    <name type="scientific">Pseudocitrobacter vendiensis</name>
    <dbReference type="NCBI Taxonomy" id="2488306"/>
    <lineage>
        <taxon>Bacteria</taxon>
        <taxon>Pseudomonadati</taxon>
        <taxon>Pseudomonadota</taxon>
        <taxon>Gammaproteobacteria</taxon>
        <taxon>Enterobacterales</taxon>
        <taxon>Enterobacteriaceae</taxon>
        <taxon>Pseudocitrobacter</taxon>
    </lineage>
</organism>
<evidence type="ECO:0000313" key="2">
    <source>
        <dbReference type="EMBL" id="CAH6636516.1"/>
    </source>
</evidence>
<keyword evidence="3" id="KW-1185">Reference proteome</keyword>
<evidence type="ECO:0000256" key="1">
    <source>
        <dbReference type="SAM" id="SignalP"/>
    </source>
</evidence>
<reference evidence="2" key="1">
    <citation type="submission" date="2022-05" db="EMBL/GenBank/DDBJ databases">
        <authorList>
            <person name="Blom J."/>
        </authorList>
    </citation>
    <scope>NUCLEOTIDE SEQUENCE</scope>
    <source>
        <strain evidence="2">Type strain: CPO20170097</strain>
    </source>
</reference>
<sequence>MKKLFLLSVLLMTSQFSFAALTDTCQNYFKDVDALVEQAAKTSDQAKQQMDAVKPQLDAARKQLEGLPDADQDKGCQQGMQALAQMKKALGIK</sequence>
<comment type="caution">
    <text evidence="2">The sequence shown here is derived from an EMBL/GenBank/DDBJ whole genome shotgun (WGS) entry which is preliminary data.</text>
</comment>
<dbReference type="RefSeq" id="WP_253897356.1">
    <property type="nucleotide sequence ID" value="NZ_CALSBS010000004.1"/>
</dbReference>
<dbReference type="InterPro" id="IPR020493">
    <property type="entry name" value="Uncharacterised_HI0310"/>
</dbReference>
<proteinExistence type="predicted"/>
<dbReference type="Proteomes" id="UP001152651">
    <property type="component" value="Unassembled WGS sequence"/>
</dbReference>
<gene>
    <name evidence="2" type="ORF">FBBNIHIM_06760</name>
</gene>
<protein>
    <submittedName>
        <fullName evidence="2">DUF5339 domain-containing protein</fullName>
    </submittedName>
</protein>
<feature type="chain" id="PRO_5045394198" evidence="1">
    <location>
        <begin position="20"/>
        <end position="93"/>
    </location>
</feature>
<evidence type="ECO:0000313" key="3">
    <source>
        <dbReference type="Proteomes" id="UP001152651"/>
    </source>
</evidence>
<accession>A0ABN8T7U3</accession>
<name>A0ABN8T7U3_9ENTR</name>
<keyword evidence="1" id="KW-0732">Signal</keyword>
<dbReference type="EMBL" id="CALSBS010000004">
    <property type="protein sequence ID" value="CAH6636516.1"/>
    <property type="molecule type" value="Genomic_DNA"/>
</dbReference>